<protein>
    <submittedName>
        <fullName evidence="1">YwqG family protein</fullName>
    </submittedName>
</protein>
<dbReference type="InterPro" id="IPR015315">
    <property type="entry name" value="DUF1963"/>
</dbReference>
<evidence type="ECO:0000313" key="1">
    <source>
        <dbReference type="EMBL" id="MCK8143351.1"/>
    </source>
</evidence>
<sequence>MAELYHILQDIIIKSNEFKGDLQKLKFLKLFKKCHRITYTLKEDLNIGIGFSKIGGNPDLPKEINWPTYETKSMTFFCQINLSDLDDSALPKEGILYFFVYADPELSYSGSRESFKIIYHTEMNELFRNEFPEDLNQKSKFHPSKMFFRDSISYPDDESSLIEDFFNNWEDKNKFYGKLDHLMEHIYESPQFEDKVLGYDCSLQSSAEHFWPINYLNIKTWDEVDQRKEEIEKIKSDFVLLLEIDLFSNPSKLASYGGSPVVYFGIKREDLKNKKFDDIVVQFQDT</sequence>
<proteinExistence type="predicted"/>
<dbReference type="InterPro" id="IPR035948">
    <property type="entry name" value="YwqG-like_sf"/>
</dbReference>
<evidence type="ECO:0000313" key="2">
    <source>
        <dbReference type="Proteomes" id="UP001139260"/>
    </source>
</evidence>
<dbReference type="RefSeq" id="WP_248429355.1">
    <property type="nucleotide sequence ID" value="NZ_JALNUB010000019.1"/>
</dbReference>
<gene>
    <name evidence="1" type="ORF">MW871_15780</name>
</gene>
<dbReference type="Gene3D" id="2.30.320.10">
    <property type="entry name" value="YwqG-like"/>
    <property type="match status" value="1"/>
</dbReference>
<name>A0A9X2BRB4_9FLAO</name>
<dbReference type="PANTHER" id="PTHR36436">
    <property type="entry name" value="SLL5081 PROTEIN"/>
    <property type="match status" value="1"/>
</dbReference>
<dbReference type="EMBL" id="JALNUB010000019">
    <property type="protein sequence ID" value="MCK8143351.1"/>
    <property type="molecule type" value="Genomic_DNA"/>
</dbReference>
<dbReference type="Pfam" id="PF09234">
    <property type="entry name" value="DUF1963"/>
    <property type="match status" value="1"/>
</dbReference>
<comment type="caution">
    <text evidence="1">The sequence shown here is derived from an EMBL/GenBank/DDBJ whole genome shotgun (WGS) entry which is preliminary data.</text>
</comment>
<organism evidence="1 2">
    <name type="scientific">Flavobacterium pygoscelis</name>
    <dbReference type="NCBI Taxonomy" id="2893176"/>
    <lineage>
        <taxon>Bacteria</taxon>
        <taxon>Pseudomonadati</taxon>
        <taxon>Bacteroidota</taxon>
        <taxon>Flavobacteriia</taxon>
        <taxon>Flavobacteriales</taxon>
        <taxon>Flavobacteriaceae</taxon>
        <taxon>Flavobacterium</taxon>
    </lineage>
</organism>
<reference evidence="1" key="1">
    <citation type="submission" date="2022-04" db="EMBL/GenBank/DDBJ databases">
        <title>Flavobacterium pygoscelis sp. nov. isolated from Chinstrap chick (Pygoscelis antarcticus).</title>
        <authorList>
            <person name="Irgang R."/>
            <person name="Poblete-Morales M."/>
            <person name="Avendano-Herrera R."/>
        </authorList>
    </citation>
    <scope>NUCLEOTIDE SEQUENCE</scope>
    <source>
        <strain evidence="1">I-SCBP12n</strain>
    </source>
</reference>
<dbReference type="Proteomes" id="UP001139260">
    <property type="component" value="Unassembled WGS sequence"/>
</dbReference>
<dbReference type="AlphaFoldDB" id="A0A9X2BRB4"/>
<dbReference type="PANTHER" id="PTHR36436:SF6">
    <property type="entry name" value="SLL5081 PROTEIN"/>
    <property type="match status" value="1"/>
</dbReference>
<dbReference type="SUPFAM" id="SSF103032">
    <property type="entry name" value="Hypothetical protein YwqG"/>
    <property type="match status" value="1"/>
</dbReference>
<keyword evidence="2" id="KW-1185">Reference proteome</keyword>
<accession>A0A9X2BRB4</accession>